<dbReference type="RefSeq" id="WP_091828039.1">
    <property type="nucleotide sequence ID" value="NZ_FNRJ01000025.1"/>
</dbReference>
<proteinExistence type="predicted"/>
<dbReference type="InterPro" id="IPR003965">
    <property type="entry name" value="Fatty_acid_synthase"/>
</dbReference>
<dbReference type="AlphaFoldDB" id="A0A1H4H468"/>
<dbReference type="PANTHER" id="PTHR43437:SF3">
    <property type="entry name" value="HYDROXYACYL-THIOESTER DEHYDRATASE TYPE 2, MITOCHONDRIAL"/>
    <property type="match status" value="1"/>
</dbReference>
<gene>
    <name evidence="3" type="ORF">SAMN02745729_12527</name>
</gene>
<name>A0A1H4H468_9GAMM</name>
<dbReference type="InterPro" id="IPR029069">
    <property type="entry name" value="HotDog_dom_sf"/>
</dbReference>
<dbReference type="InterPro" id="IPR050965">
    <property type="entry name" value="UPF0336/Enoyl-CoA_hydratase"/>
</dbReference>
<dbReference type="Pfam" id="PF01575">
    <property type="entry name" value="MaoC_dehydratas"/>
    <property type="match status" value="1"/>
</dbReference>
<evidence type="ECO:0000259" key="2">
    <source>
        <dbReference type="Pfam" id="PF01575"/>
    </source>
</evidence>
<dbReference type="InterPro" id="IPR002539">
    <property type="entry name" value="MaoC-like_dom"/>
</dbReference>
<dbReference type="Gene3D" id="3.10.129.10">
    <property type="entry name" value="Hotdog Thioesterase"/>
    <property type="match status" value="1"/>
</dbReference>
<dbReference type="Proteomes" id="UP000242469">
    <property type="component" value="Unassembled WGS sequence"/>
</dbReference>
<dbReference type="STRING" id="1122198.SAMN02745729_12527"/>
<organism evidence="3 4">
    <name type="scientific">Marinobacterium iners DSM 11526</name>
    <dbReference type="NCBI Taxonomy" id="1122198"/>
    <lineage>
        <taxon>Bacteria</taxon>
        <taxon>Pseudomonadati</taxon>
        <taxon>Pseudomonadota</taxon>
        <taxon>Gammaproteobacteria</taxon>
        <taxon>Oceanospirillales</taxon>
        <taxon>Oceanospirillaceae</taxon>
        <taxon>Marinobacterium</taxon>
    </lineage>
</organism>
<protein>
    <submittedName>
        <fullName evidence="3">Acyl dehydratase</fullName>
    </submittedName>
</protein>
<sequence length="164" mass="18221">MNSMRERAAEGLQPGDSFSVTRSFTQEEVDTFARLSGDYNPVHFDQAFAELKGFRAPVAHGLLTGSLLTEIGGQIGWLAAGMNFRFRRPVYVGEAITCRWTIREIDPRGRASARVEMTNPDGVIVLEAEVTGIVPGDPERQRLRQMLAEGDPTNRLARSRQDQS</sequence>
<dbReference type="SUPFAM" id="SSF54637">
    <property type="entry name" value="Thioesterase/thiol ester dehydrase-isomerase"/>
    <property type="match status" value="1"/>
</dbReference>
<accession>A0A1H4H468</accession>
<evidence type="ECO:0000313" key="4">
    <source>
        <dbReference type="Proteomes" id="UP000242469"/>
    </source>
</evidence>
<dbReference type="GO" id="GO:0019171">
    <property type="term" value="F:(3R)-hydroxyacyl-[acyl-carrier-protein] dehydratase activity"/>
    <property type="evidence" value="ECO:0007669"/>
    <property type="project" value="TreeGrafter"/>
</dbReference>
<dbReference type="GO" id="GO:0006633">
    <property type="term" value="P:fatty acid biosynthetic process"/>
    <property type="evidence" value="ECO:0007669"/>
    <property type="project" value="InterPro"/>
</dbReference>
<dbReference type="EMBL" id="FNRJ01000025">
    <property type="protein sequence ID" value="SEB15832.1"/>
    <property type="molecule type" value="Genomic_DNA"/>
</dbReference>
<evidence type="ECO:0000256" key="1">
    <source>
        <dbReference type="SAM" id="MobiDB-lite"/>
    </source>
</evidence>
<dbReference type="PANTHER" id="PTHR43437">
    <property type="entry name" value="HYDROXYACYL-THIOESTER DEHYDRATASE TYPE 2, MITOCHONDRIAL-RELATED"/>
    <property type="match status" value="1"/>
</dbReference>
<dbReference type="PRINTS" id="PR01483">
    <property type="entry name" value="FASYNTHASE"/>
</dbReference>
<dbReference type="CDD" id="cd03449">
    <property type="entry name" value="R_hydratase"/>
    <property type="match status" value="1"/>
</dbReference>
<feature type="region of interest" description="Disordered" evidence="1">
    <location>
        <begin position="1"/>
        <end position="20"/>
    </location>
</feature>
<reference evidence="4" key="1">
    <citation type="submission" date="2016-10" db="EMBL/GenBank/DDBJ databases">
        <authorList>
            <person name="Varghese N."/>
            <person name="Submissions S."/>
        </authorList>
    </citation>
    <scope>NUCLEOTIDE SEQUENCE [LARGE SCALE GENOMIC DNA]</scope>
    <source>
        <strain evidence="4">DSM 11526</strain>
    </source>
</reference>
<dbReference type="OrthoDB" id="9774179at2"/>
<dbReference type="GO" id="GO:0004312">
    <property type="term" value="F:fatty acid synthase activity"/>
    <property type="evidence" value="ECO:0007669"/>
    <property type="project" value="InterPro"/>
</dbReference>
<feature type="domain" description="MaoC-like" evidence="2">
    <location>
        <begin position="19"/>
        <end position="107"/>
    </location>
</feature>
<dbReference type="GO" id="GO:0005835">
    <property type="term" value="C:fatty acid synthase complex"/>
    <property type="evidence" value="ECO:0007669"/>
    <property type="project" value="InterPro"/>
</dbReference>
<keyword evidence="4" id="KW-1185">Reference proteome</keyword>
<evidence type="ECO:0000313" key="3">
    <source>
        <dbReference type="EMBL" id="SEB15832.1"/>
    </source>
</evidence>